<proteinExistence type="predicted"/>
<protein>
    <submittedName>
        <fullName evidence="2">Alpha/beta hydrolase</fullName>
    </submittedName>
</protein>
<evidence type="ECO:0000259" key="1">
    <source>
        <dbReference type="Pfam" id="PF12697"/>
    </source>
</evidence>
<feature type="domain" description="AB hydrolase-1" evidence="1">
    <location>
        <begin position="46"/>
        <end position="275"/>
    </location>
</feature>
<dbReference type="Pfam" id="PF12697">
    <property type="entry name" value="Abhydrolase_6"/>
    <property type="match status" value="1"/>
</dbReference>
<keyword evidence="2" id="KW-0378">Hydrolase</keyword>
<accession>A0ABV8VLB3</accession>
<keyword evidence="3" id="KW-1185">Reference proteome</keyword>
<dbReference type="Gene3D" id="3.40.50.1820">
    <property type="entry name" value="alpha/beta hydrolase"/>
    <property type="match status" value="1"/>
</dbReference>
<dbReference type="Proteomes" id="UP001595844">
    <property type="component" value="Unassembled WGS sequence"/>
</dbReference>
<dbReference type="InterPro" id="IPR000073">
    <property type="entry name" value="AB_hydrolase_1"/>
</dbReference>
<dbReference type="SUPFAM" id="SSF53474">
    <property type="entry name" value="alpha/beta-Hydrolases"/>
    <property type="match status" value="1"/>
</dbReference>
<comment type="caution">
    <text evidence="2">The sequence shown here is derived from an EMBL/GenBank/DDBJ whole genome shotgun (WGS) entry which is preliminary data.</text>
</comment>
<dbReference type="EMBL" id="JBHSDL010000025">
    <property type="protein sequence ID" value="MFC4376197.1"/>
    <property type="molecule type" value="Genomic_DNA"/>
</dbReference>
<evidence type="ECO:0000313" key="2">
    <source>
        <dbReference type="EMBL" id="MFC4376197.1"/>
    </source>
</evidence>
<dbReference type="RefSeq" id="WP_378564507.1">
    <property type="nucleotide sequence ID" value="NZ_JBHSDL010000025.1"/>
</dbReference>
<sequence length="321" mass="34466">MTITELDFAMANSSAAGPRVSELVADVDGFPISARLAEAPRPRAVILALHGGATTSAYFDCPGHPRLSLLRTAPRFGFTVLALDRPGYGASHHRASELTDPDRIVDLIHQALDAHMAGLERGAGVFLMAHSAGSPHAVRFAADERGAALLGLELAGTGREHHATAAAVLGTHERADADAVRELLWQPSWLYPPEMLGGNPIAAKTPRYEGAVLRRWPDRDFPDLAARVRIPVHFSAGEYENVWRNDTESLAEVAALFTAAPRVLAEQLPAGGHGLSIGHSAAAYHLRVLAFAEECVIARTHAQSRSLAKQSDGRAPVRHRR</sequence>
<dbReference type="GO" id="GO:0016787">
    <property type="term" value="F:hydrolase activity"/>
    <property type="evidence" value="ECO:0007669"/>
    <property type="project" value="UniProtKB-KW"/>
</dbReference>
<dbReference type="InterPro" id="IPR029058">
    <property type="entry name" value="AB_hydrolase_fold"/>
</dbReference>
<evidence type="ECO:0000313" key="3">
    <source>
        <dbReference type="Proteomes" id="UP001595844"/>
    </source>
</evidence>
<organism evidence="2 3">
    <name type="scientific">Nocardia halotolerans</name>
    <dbReference type="NCBI Taxonomy" id="1755878"/>
    <lineage>
        <taxon>Bacteria</taxon>
        <taxon>Bacillati</taxon>
        <taxon>Actinomycetota</taxon>
        <taxon>Actinomycetes</taxon>
        <taxon>Mycobacteriales</taxon>
        <taxon>Nocardiaceae</taxon>
        <taxon>Nocardia</taxon>
    </lineage>
</organism>
<name>A0ABV8VLB3_9NOCA</name>
<gene>
    <name evidence="2" type="ORF">ACFO5K_19045</name>
</gene>
<reference evidence="3" key="1">
    <citation type="journal article" date="2019" name="Int. J. Syst. Evol. Microbiol.">
        <title>The Global Catalogue of Microorganisms (GCM) 10K type strain sequencing project: providing services to taxonomists for standard genome sequencing and annotation.</title>
        <authorList>
            <consortium name="The Broad Institute Genomics Platform"/>
            <consortium name="The Broad Institute Genome Sequencing Center for Infectious Disease"/>
            <person name="Wu L."/>
            <person name="Ma J."/>
        </authorList>
    </citation>
    <scope>NUCLEOTIDE SEQUENCE [LARGE SCALE GENOMIC DNA]</scope>
    <source>
        <strain evidence="3">IBRC-M 10490</strain>
    </source>
</reference>